<keyword evidence="1" id="KW-0812">Transmembrane</keyword>
<keyword evidence="1" id="KW-0472">Membrane</keyword>
<sequence length="290" mass="29405">MRTFAKYLAAITGSLLVFLALSAGTAWLLVGNADNATSTTMSVLSDDLAGKAAGSVMIESLTTEADPEIKAILQTEGAPLSEAAAAGVRASEAAISLAIHGIYSAVNAASNVMVDLKPVFSQVVAKLHAVDSRIPADLSGVLGSTGGDSDLTIAVDGSKLGFVRMILSAIGAWWVLLALALALLVLAGVCDRRAPIRRWRVSGISLAIPPALLLLISTAARLVAPSADAGDANTSALISAFVSVAQGTMVRLSGITLVVALAIIVITIVVKPSRASGDHDGSLDAPISTT</sequence>
<feature type="transmembrane region" description="Helical" evidence="1">
    <location>
        <begin position="201"/>
        <end position="224"/>
    </location>
</feature>
<name>A0A6J7HYL4_9ZZZZ</name>
<dbReference type="AlphaFoldDB" id="A0A6J7HYL4"/>
<gene>
    <name evidence="2" type="ORF">UFOPK3720_00335</name>
</gene>
<feature type="transmembrane region" description="Helical" evidence="1">
    <location>
        <begin position="249"/>
        <end position="270"/>
    </location>
</feature>
<proteinExistence type="predicted"/>
<accession>A0A6J7HYL4</accession>
<feature type="transmembrane region" description="Helical" evidence="1">
    <location>
        <begin position="165"/>
        <end position="189"/>
    </location>
</feature>
<keyword evidence="1" id="KW-1133">Transmembrane helix</keyword>
<protein>
    <submittedName>
        <fullName evidence="2">Unannotated protein</fullName>
    </submittedName>
</protein>
<organism evidence="2">
    <name type="scientific">freshwater metagenome</name>
    <dbReference type="NCBI Taxonomy" id="449393"/>
    <lineage>
        <taxon>unclassified sequences</taxon>
        <taxon>metagenomes</taxon>
        <taxon>ecological metagenomes</taxon>
    </lineage>
</organism>
<evidence type="ECO:0000313" key="2">
    <source>
        <dbReference type="EMBL" id="CAB4923199.1"/>
    </source>
</evidence>
<reference evidence="2" key="1">
    <citation type="submission" date="2020-05" db="EMBL/GenBank/DDBJ databases">
        <authorList>
            <person name="Chiriac C."/>
            <person name="Salcher M."/>
            <person name="Ghai R."/>
            <person name="Kavagutti S V."/>
        </authorList>
    </citation>
    <scope>NUCLEOTIDE SEQUENCE</scope>
</reference>
<dbReference type="EMBL" id="CAFBNB010000039">
    <property type="protein sequence ID" value="CAB4923199.1"/>
    <property type="molecule type" value="Genomic_DNA"/>
</dbReference>
<evidence type="ECO:0000256" key="1">
    <source>
        <dbReference type="SAM" id="Phobius"/>
    </source>
</evidence>